<reference evidence="1 2" key="1">
    <citation type="submission" date="2016-09" db="EMBL/GenBank/DDBJ databases">
        <title>The draft genome of Dichanthelium oligosanthes: A C3 panicoid grass species.</title>
        <authorList>
            <person name="Studer A.J."/>
            <person name="Schnable J.C."/>
            <person name="Brutnell T.P."/>
        </authorList>
    </citation>
    <scope>NUCLEOTIDE SEQUENCE [LARGE SCALE GENOMIC DNA]</scope>
    <source>
        <strain evidence="2">cv. Kellogg 1175</strain>
        <tissue evidence="1">Leaf</tissue>
    </source>
</reference>
<dbReference type="OrthoDB" id="681398at2759"/>
<dbReference type="EMBL" id="LWDX02012934">
    <property type="protein sequence ID" value="OEL35220.1"/>
    <property type="molecule type" value="Genomic_DNA"/>
</dbReference>
<organism evidence="1 2">
    <name type="scientific">Dichanthelium oligosanthes</name>
    <dbReference type="NCBI Taxonomy" id="888268"/>
    <lineage>
        <taxon>Eukaryota</taxon>
        <taxon>Viridiplantae</taxon>
        <taxon>Streptophyta</taxon>
        <taxon>Embryophyta</taxon>
        <taxon>Tracheophyta</taxon>
        <taxon>Spermatophyta</taxon>
        <taxon>Magnoliopsida</taxon>
        <taxon>Liliopsida</taxon>
        <taxon>Poales</taxon>
        <taxon>Poaceae</taxon>
        <taxon>PACMAD clade</taxon>
        <taxon>Panicoideae</taxon>
        <taxon>Panicodae</taxon>
        <taxon>Paniceae</taxon>
        <taxon>Dichantheliinae</taxon>
        <taxon>Dichanthelium</taxon>
    </lineage>
</organism>
<dbReference type="Proteomes" id="UP000095767">
    <property type="component" value="Unassembled WGS sequence"/>
</dbReference>
<keyword evidence="2" id="KW-1185">Reference proteome</keyword>
<sequence length="156" mass="18379">MRWLHDWYKGQANPGTIAFGVILPKYIYHGTSRDQMWVGWDCLFQLFQKRDLDVQILSLWTLMEAHHCKLKNKTDIAFLDPVIVNEKTCKGIWHDACETITKLLKVFKECKDKESILLAYNCDFYYIFLDIKLHSGIIKVYNSKRRPLKHSNPSNA</sequence>
<dbReference type="SUPFAM" id="SSF54001">
    <property type="entry name" value="Cysteine proteinases"/>
    <property type="match status" value="1"/>
</dbReference>
<dbReference type="AlphaFoldDB" id="A0A1E5WD95"/>
<dbReference type="InterPro" id="IPR038765">
    <property type="entry name" value="Papain-like_cys_pep_sf"/>
</dbReference>
<gene>
    <name evidence="1" type="ORF">BAE44_0003761</name>
</gene>
<accession>A0A1E5WD95</accession>
<name>A0A1E5WD95_9POAL</name>
<evidence type="ECO:0008006" key="3">
    <source>
        <dbReference type="Google" id="ProtNLM"/>
    </source>
</evidence>
<evidence type="ECO:0000313" key="2">
    <source>
        <dbReference type="Proteomes" id="UP000095767"/>
    </source>
</evidence>
<comment type="caution">
    <text evidence="1">The sequence shown here is derived from an EMBL/GenBank/DDBJ whole genome shotgun (WGS) entry which is preliminary data.</text>
</comment>
<proteinExistence type="predicted"/>
<evidence type="ECO:0000313" key="1">
    <source>
        <dbReference type="EMBL" id="OEL35220.1"/>
    </source>
</evidence>
<protein>
    <recommendedName>
        <fullName evidence="3">Ubiquitin-like protease family profile domain-containing protein</fullName>
    </recommendedName>
</protein>